<dbReference type="OrthoDB" id="635429at2"/>
<proteinExistence type="predicted"/>
<dbReference type="InterPro" id="IPR029044">
    <property type="entry name" value="Nucleotide-diphossugar_trans"/>
</dbReference>
<protein>
    <recommendedName>
        <fullName evidence="1">Glycosyltransferase 2-like domain-containing protein</fullName>
    </recommendedName>
</protein>
<dbReference type="PANTHER" id="PTHR43685">
    <property type="entry name" value="GLYCOSYLTRANSFERASE"/>
    <property type="match status" value="1"/>
</dbReference>
<evidence type="ECO:0000313" key="3">
    <source>
        <dbReference type="Proteomes" id="UP000182826"/>
    </source>
</evidence>
<dbReference type="InterPro" id="IPR001173">
    <property type="entry name" value="Glyco_trans_2-like"/>
</dbReference>
<evidence type="ECO:0000259" key="1">
    <source>
        <dbReference type="Pfam" id="PF00535"/>
    </source>
</evidence>
<dbReference type="Pfam" id="PF00535">
    <property type="entry name" value="Glycos_transf_2"/>
    <property type="match status" value="1"/>
</dbReference>
<comment type="caution">
    <text evidence="2">The sequence shown here is derived from an EMBL/GenBank/DDBJ whole genome shotgun (WGS) entry which is preliminary data.</text>
</comment>
<sequence length="307" mass="36288">MSKVSIILPSYNHGEFLLERLNSILNQTYKEWEAIIIDDQSKDNSTQIISDFLKQNTDFKVKHYIINDKNSGSGYFSWKKGIELANTEYVWIAETDDFCEPKFLEELVTILDSNKETALAFCSSNYVENNRTIYDSTKRTQDLAVEKNAFKIIDGKIFFERMPFDTYITNGSSVVFRKPKFSIPAIVFDNRLCSDIFLWSYLLQNSSFAFLNKNLNFFRRHEGSTSSFLLKHKLEGVYHERANYLNFFGQTEKYEHFINHYIKNYIWTHKDNFLNTSSIQKIQIDKNLKALYFYKLIQFFVSKLLKK</sequence>
<dbReference type="PANTHER" id="PTHR43685:SF2">
    <property type="entry name" value="GLYCOSYLTRANSFERASE 2-LIKE DOMAIN-CONTAINING PROTEIN"/>
    <property type="match status" value="1"/>
</dbReference>
<keyword evidence="3" id="KW-1185">Reference proteome</keyword>
<dbReference type="EMBL" id="MLFK01000002">
    <property type="protein sequence ID" value="OIV43182.1"/>
    <property type="molecule type" value="Genomic_DNA"/>
</dbReference>
<accession>A0A1J7BX04</accession>
<gene>
    <name evidence="2" type="ORF">BKM63_02935</name>
</gene>
<dbReference type="CDD" id="cd00761">
    <property type="entry name" value="Glyco_tranf_GTA_type"/>
    <property type="match status" value="1"/>
</dbReference>
<evidence type="ECO:0000313" key="2">
    <source>
        <dbReference type="EMBL" id="OIV43182.1"/>
    </source>
</evidence>
<dbReference type="InterPro" id="IPR050834">
    <property type="entry name" value="Glycosyltransf_2"/>
</dbReference>
<reference evidence="2 3" key="1">
    <citation type="submission" date="2016-10" db="EMBL/GenBank/DDBJ databases">
        <title>Draft Genome Sequence of Rhizobacteria Flavobacterium johnsoniae CI04.</title>
        <authorList>
            <person name="Bravo J.I."/>
            <person name="Lozano G.L."/>
            <person name="Handelsman J."/>
        </authorList>
    </citation>
    <scope>NUCLEOTIDE SEQUENCE [LARGE SCALE GENOMIC DNA]</scope>
    <source>
        <strain evidence="2 3">CI04</strain>
    </source>
</reference>
<feature type="domain" description="Glycosyltransferase 2-like" evidence="1">
    <location>
        <begin position="5"/>
        <end position="136"/>
    </location>
</feature>
<dbReference type="AlphaFoldDB" id="A0A1J7BX04"/>
<dbReference type="RefSeq" id="WP_071635182.1">
    <property type="nucleotide sequence ID" value="NZ_MLFK01000002.1"/>
</dbReference>
<name>A0A1J7BX04_FLAJO</name>
<organism evidence="2 3">
    <name type="scientific">Flavobacterium johnsoniae</name>
    <name type="common">Cytophaga johnsonae</name>
    <dbReference type="NCBI Taxonomy" id="986"/>
    <lineage>
        <taxon>Bacteria</taxon>
        <taxon>Pseudomonadati</taxon>
        <taxon>Bacteroidota</taxon>
        <taxon>Flavobacteriia</taxon>
        <taxon>Flavobacteriales</taxon>
        <taxon>Flavobacteriaceae</taxon>
        <taxon>Flavobacterium</taxon>
    </lineage>
</organism>
<dbReference type="Gene3D" id="3.90.550.10">
    <property type="entry name" value="Spore Coat Polysaccharide Biosynthesis Protein SpsA, Chain A"/>
    <property type="match status" value="1"/>
</dbReference>
<dbReference type="SUPFAM" id="SSF53448">
    <property type="entry name" value="Nucleotide-diphospho-sugar transferases"/>
    <property type="match status" value="1"/>
</dbReference>
<dbReference type="Proteomes" id="UP000182826">
    <property type="component" value="Unassembled WGS sequence"/>
</dbReference>